<dbReference type="PRINTS" id="PR00344">
    <property type="entry name" value="BCTRLSENSOR"/>
</dbReference>
<evidence type="ECO:0000256" key="5">
    <source>
        <dbReference type="ARBA" id="ARBA00022777"/>
    </source>
</evidence>
<keyword evidence="5" id="KW-0418">Kinase</keyword>
<proteinExistence type="predicted"/>
<dbReference type="InterPro" id="IPR003661">
    <property type="entry name" value="HisK_dim/P_dom"/>
</dbReference>
<name>A0A2S1SJY5_9FLAO</name>
<feature type="domain" description="PAC" evidence="8">
    <location>
        <begin position="670"/>
        <end position="721"/>
    </location>
</feature>
<dbReference type="CDD" id="cd00075">
    <property type="entry name" value="HATPase"/>
    <property type="match status" value="1"/>
</dbReference>
<feature type="domain" description="PAS" evidence="7">
    <location>
        <begin position="294"/>
        <end position="364"/>
    </location>
</feature>
<dbReference type="SMART" id="SM00388">
    <property type="entry name" value="HisKA"/>
    <property type="match status" value="1"/>
</dbReference>
<dbReference type="InterPro" id="IPR036097">
    <property type="entry name" value="HisK_dim/P_sf"/>
</dbReference>
<gene>
    <name evidence="9" type="ORF">HYN49_13040</name>
</gene>
<dbReference type="SUPFAM" id="SSF47384">
    <property type="entry name" value="Homodimeric domain of signal transducing histidine kinase"/>
    <property type="match status" value="1"/>
</dbReference>
<evidence type="ECO:0000313" key="9">
    <source>
        <dbReference type="EMBL" id="AWI26743.1"/>
    </source>
</evidence>
<evidence type="ECO:0000259" key="6">
    <source>
        <dbReference type="PROSITE" id="PS50109"/>
    </source>
</evidence>
<dbReference type="NCBIfam" id="TIGR00229">
    <property type="entry name" value="sensory_box"/>
    <property type="match status" value="2"/>
</dbReference>
<dbReference type="Gene3D" id="3.30.450.20">
    <property type="entry name" value="PAS domain"/>
    <property type="match status" value="5"/>
</dbReference>
<dbReference type="InterPro" id="IPR029016">
    <property type="entry name" value="GAF-like_dom_sf"/>
</dbReference>
<evidence type="ECO:0000313" key="10">
    <source>
        <dbReference type="Proteomes" id="UP000244937"/>
    </source>
</evidence>
<dbReference type="SUPFAM" id="SSF55874">
    <property type="entry name" value="ATPase domain of HSP90 chaperone/DNA topoisomerase II/histidine kinase"/>
    <property type="match status" value="1"/>
</dbReference>
<dbReference type="PROSITE" id="PS50113">
    <property type="entry name" value="PAC"/>
    <property type="match status" value="1"/>
</dbReference>
<comment type="catalytic activity">
    <reaction evidence="1">
        <text>ATP + protein L-histidine = ADP + protein N-phospho-L-histidine.</text>
        <dbReference type="EC" id="2.7.13.3"/>
    </reaction>
</comment>
<dbReference type="Pfam" id="PF02518">
    <property type="entry name" value="HATPase_c"/>
    <property type="match status" value="1"/>
</dbReference>
<evidence type="ECO:0000259" key="7">
    <source>
        <dbReference type="PROSITE" id="PS50112"/>
    </source>
</evidence>
<dbReference type="InterPro" id="IPR004358">
    <property type="entry name" value="Sig_transdc_His_kin-like_C"/>
</dbReference>
<dbReference type="Gene3D" id="1.10.287.130">
    <property type="match status" value="1"/>
</dbReference>
<feature type="domain" description="PAS" evidence="7">
    <location>
        <begin position="596"/>
        <end position="666"/>
    </location>
</feature>
<dbReference type="PROSITE" id="PS50112">
    <property type="entry name" value="PAS"/>
    <property type="match status" value="2"/>
</dbReference>
<dbReference type="InterPro" id="IPR005467">
    <property type="entry name" value="His_kinase_dom"/>
</dbReference>
<dbReference type="InterPro" id="IPR003594">
    <property type="entry name" value="HATPase_dom"/>
</dbReference>
<keyword evidence="10" id="KW-1185">Reference proteome</keyword>
<dbReference type="InterPro" id="IPR003018">
    <property type="entry name" value="GAF"/>
</dbReference>
<dbReference type="Pfam" id="PF08448">
    <property type="entry name" value="PAS_4"/>
    <property type="match status" value="1"/>
</dbReference>
<reference evidence="9 10" key="1">
    <citation type="submission" date="2018-05" db="EMBL/GenBank/DDBJ databases">
        <title>Genome sequencing of Flavobacterium sp. HYN0049.</title>
        <authorList>
            <person name="Yi H."/>
            <person name="Baek C."/>
        </authorList>
    </citation>
    <scope>NUCLEOTIDE SEQUENCE [LARGE SCALE GENOMIC DNA]</scope>
    <source>
        <strain evidence="9 10">HYN0049</strain>
    </source>
</reference>
<evidence type="ECO:0000256" key="1">
    <source>
        <dbReference type="ARBA" id="ARBA00000085"/>
    </source>
</evidence>
<dbReference type="Pfam" id="PF13426">
    <property type="entry name" value="PAS_9"/>
    <property type="match status" value="2"/>
</dbReference>
<sequence length="1215" mass="139101">MPNNVIFLPEGLQIINFNWQYIYLNDIALAHAGKVRKELIGVTMMCAFPGIETLPFFSMLKESMATREAIRFENQFVYENGVSCWFDLRVQPCDEGISIYSLDITERKEQENKLKKANELYALLTHISQKIVTVKDEDELFRDCCSLALRFGDFKMAWIGLFDTDLKVLTMVDQSGIPEEELALFHEALKKPNDQLAYIVKSGKYYISTDIQNDTELQPWRLYARKHSITSCILLPIRKSGQIIGLFSLYSAESHLSDDEITLLEQITTDISQALDIFEQVKKQQETQKLLLQHEQQFRYTLDHMIEGAQIHDFDWRYTYVNDALVKYTTYQKEELIGYTIMDKFPGIEQTPVFATLERCMRERISEKMETEFIFPDGSTGNFELSIQPVPEGLFILSWDTGKQLKAKEKLTKANRLYAFTSAINQNIVQINNEQELLDNICRSAYNIGGFKLAWIKLLDGQYIKRVSTAGTEEGMAFAARFSHQHVDDPVLAGTTTEIVLRSGKYTIINDVMNNDEMAFWKPYMRECGVQSSIALPIKKFGVTVGVFGLQSGVIDFFDKEETALLLEVADDISFALENFEKARLHKATEELLEKNERLFRALIEKSVDIKTLTTSDGQIIYGSPSLTKIMGYGIGELLHTSLLDLIHPDDLRAFTDRRNRIIGTAGATFNFQHRKKHKDGRWLWFEGSVTNMLNEPGIGAMVSNFRDITDKKLLEQQQEFDRNNLNALINNTNDLLWSIDRDYKLITSNLPFDEFVKKLSGKAVKKGIDVLKNSGNRKQSLRFRKFYERAFSGEQFTTLEHNTHPEEFWSEISFCPIRKGNEIIGAACHSRNITERIKAEHLLRQSDIFNRGILDSLSAHIAVVNASGQIITVNDSWRRFAIENSDSGLKSTSEGKNYFETFRNASENGDMDAANVLKQIKEVIKGTLTDFYYEYPCHSETEERWFSMLVRKFESDETLIVISHQDITNRKLIESQLLLNNESLQKTNNELDRFVYSVSHDLRSPLTSVLGLTGLIEAESKEEDTLLHIGMIKNSITRLDNFIRNILSYSRNNRTEVRSEEIRVSETVNEIVTMLSGAKEADGIRLEIDIVEDFTFYSDSQRFTTILENLISNAIKYHKKEIPDRFIKISGTVDEQTLQLQIEDNGIGIAKIHHAKIFDMFFRLANTGNGSGIGLYIVRESIEKMNGSIAIDSAEGRGTKFTITLKNLSHEIHS</sequence>
<dbReference type="Proteomes" id="UP000244937">
    <property type="component" value="Chromosome"/>
</dbReference>
<evidence type="ECO:0000259" key="8">
    <source>
        <dbReference type="PROSITE" id="PS50113"/>
    </source>
</evidence>
<dbReference type="GO" id="GO:0000155">
    <property type="term" value="F:phosphorelay sensor kinase activity"/>
    <property type="evidence" value="ECO:0007669"/>
    <property type="project" value="InterPro"/>
</dbReference>
<dbReference type="SMART" id="SM00387">
    <property type="entry name" value="HATPase_c"/>
    <property type="match status" value="1"/>
</dbReference>
<dbReference type="Pfam" id="PF13185">
    <property type="entry name" value="GAF_2"/>
    <property type="match status" value="2"/>
</dbReference>
<dbReference type="InterPro" id="IPR052162">
    <property type="entry name" value="Sensor_kinase/Photoreceptor"/>
</dbReference>
<dbReference type="InterPro" id="IPR036890">
    <property type="entry name" value="HATPase_C_sf"/>
</dbReference>
<dbReference type="EC" id="2.7.13.3" evidence="2"/>
<dbReference type="Gene3D" id="3.30.565.10">
    <property type="entry name" value="Histidine kinase-like ATPase, C-terminal domain"/>
    <property type="match status" value="1"/>
</dbReference>
<dbReference type="InterPro" id="IPR013656">
    <property type="entry name" value="PAS_4"/>
</dbReference>
<dbReference type="SUPFAM" id="SSF55785">
    <property type="entry name" value="PYP-like sensor domain (PAS domain)"/>
    <property type="match status" value="5"/>
</dbReference>
<dbReference type="PANTHER" id="PTHR43304">
    <property type="entry name" value="PHYTOCHROME-LIKE PROTEIN CPH1"/>
    <property type="match status" value="1"/>
</dbReference>
<dbReference type="InterPro" id="IPR035965">
    <property type="entry name" value="PAS-like_dom_sf"/>
</dbReference>
<dbReference type="SUPFAM" id="SSF55781">
    <property type="entry name" value="GAF domain-like"/>
    <property type="match status" value="2"/>
</dbReference>
<evidence type="ECO:0000256" key="4">
    <source>
        <dbReference type="ARBA" id="ARBA00022679"/>
    </source>
</evidence>
<dbReference type="RefSeq" id="WP_108904520.1">
    <property type="nucleotide sequence ID" value="NZ_CP029187.1"/>
</dbReference>
<evidence type="ECO:0000256" key="3">
    <source>
        <dbReference type="ARBA" id="ARBA00022553"/>
    </source>
</evidence>
<keyword evidence="3" id="KW-0597">Phosphoprotein</keyword>
<dbReference type="SMART" id="SM00065">
    <property type="entry name" value="GAF"/>
    <property type="match status" value="2"/>
</dbReference>
<keyword evidence="4" id="KW-0808">Transferase</keyword>
<accession>A0A2S1SJY5</accession>
<dbReference type="Gene3D" id="3.30.450.40">
    <property type="match status" value="2"/>
</dbReference>
<dbReference type="OrthoDB" id="9811889at2"/>
<dbReference type="CDD" id="cd00130">
    <property type="entry name" value="PAS"/>
    <property type="match status" value="2"/>
</dbReference>
<protein>
    <recommendedName>
        <fullName evidence="2">histidine kinase</fullName>
        <ecNumber evidence="2">2.7.13.3</ecNumber>
    </recommendedName>
</protein>
<dbReference type="InterPro" id="IPR000014">
    <property type="entry name" value="PAS"/>
</dbReference>
<dbReference type="AlphaFoldDB" id="A0A2S1SJY5"/>
<dbReference type="PANTHER" id="PTHR43304:SF1">
    <property type="entry name" value="PAC DOMAIN-CONTAINING PROTEIN"/>
    <property type="match status" value="1"/>
</dbReference>
<dbReference type="InterPro" id="IPR000700">
    <property type="entry name" value="PAS-assoc_C"/>
</dbReference>
<evidence type="ECO:0000256" key="2">
    <source>
        <dbReference type="ARBA" id="ARBA00012438"/>
    </source>
</evidence>
<dbReference type="Pfam" id="PF08447">
    <property type="entry name" value="PAS_3"/>
    <property type="match status" value="1"/>
</dbReference>
<feature type="domain" description="Histidine kinase" evidence="6">
    <location>
        <begin position="998"/>
        <end position="1210"/>
    </location>
</feature>
<dbReference type="CDD" id="cd00082">
    <property type="entry name" value="HisKA"/>
    <property type="match status" value="1"/>
</dbReference>
<dbReference type="Pfam" id="PF00512">
    <property type="entry name" value="HisKA"/>
    <property type="match status" value="1"/>
</dbReference>
<dbReference type="PROSITE" id="PS50109">
    <property type="entry name" value="HIS_KIN"/>
    <property type="match status" value="1"/>
</dbReference>
<dbReference type="KEGG" id="fpal:HYN49_13040"/>
<dbReference type="SMART" id="SM00091">
    <property type="entry name" value="PAS"/>
    <property type="match status" value="3"/>
</dbReference>
<dbReference type="InterPro" id="IPR013655">
    <property type="entry name" value="PAS_fold_3"/>
</dbReference>
<dbReference type="EMBL" id="CP029187">
    <property type="protein sequence ID" value="AWI26743.1"/>
    <property type="molecule type" value="Genomic_DNA"/>
</dbReference>
<organism evidence="9 10">
    <name type="scientific">Flavobacterium pallidum</name>
    <dbReference type="NCBI Taxonomy" id="2172098"/>
    <lineage>
        <taxon>Bacteria</taxon>
        <taxon>Pseudomonadati</taxon>
        <taxon>Bacteroidota</taxon>
        <taxon>Flavobacteriia</taxon>
        <taxon>Flavobacteriales</taxon>
        <taxon>Flavobacteriaceae</taxon>
        <taxon>Flavobacterium</taxon>
    </lineage>
</organism>